<protein>
    <submittedName>
        <fullName evidence="1">Uncharacterized protein</fullName>
    </submittedName>
</protein>
<dbReference type="Proteomes" id="UP000224413">
    <property type="component" value="Unassembled WGS sequence"/>
</dbReference>
<reference evidence="1 2" key="1">
    <citation type="submission" date="2017-09" db="EMBL/GenBank/DDBJ databases">
        <title>Large-scale bioinformatics analysis of Bacillus genomes uncovers conserved roles of natural products in bacterial physiology.</title>
        <authorList>
            <consortium name="Agbiome Team Llc"/>
            <person name="Bleich R.M."/>
            <person name="Grubbs K.J."/>
            <person name="Santa Maria K.C."/>
            <person name="Allen S.E."/>
            <person name="Farag S."/>
            <person name="Shank E.A."/>
            <person name="Bowers A."/>
        </authorList>
    </citation>
    <scope>NUCLEOTIDE SEQUENCE [LARGE SCALE GENOMIC DNA]</scope>
    <source>
        <strain evidence="1 2">AFS083741</strain>
    </source>
</reference>
<sequence length="76" mass="8880">MGTGLLKQSIFVEYKTRTEIMGILKEKQVSFCERRVQKLFERYTVLLQADHENDMKVRLAQIVEEHRGIILSIDGV</sequence>
<organism evidence="1 2">
    <name type="scientific">Bacillus cereus</name>
    <dbReference type="NCBI Taxonomy" id="1396"/>
    <lineage>
        <taxon>Bacteria</taxon>
        <taxon>Bacillati</taxon>
        <taxon>Bacillota</taxon>
        <taxon>Bacilli</taxon>
        <taxon>Bacillales</taxon>
        <taxon>Bacillaceae</taxon>
        <taxon>Bacillus</taxon>
        <taxon>Bacillus cereus group</taxon>
    </lineage>
</organism>
<gene>
    <name evidence="1" type="ORF">COI98_01385</name>
</gene>
<accession>A0A9X7A147</accession>
<name>A0A9X7A147_BACCE</name>
<proteinExistence type="predicted"/>
<dbReference type="RefSeq" id="WP_098582629.1">
    <property type="nucleotide sequence ID" value="NZ_NUWJ01000016.1"/>
</dbReference>
<comment type="caution">
    <text evidence="1">The sequence shown here is derived from an EMBL/GenBank/DDBJ whole genome shotgun (WGS) entry which is preliminary data.</text>
</comment>
<dbReference type="AlphaFoldDB" id="A0A9X7A147"/>
<evidence type="ECO:0000313" key="2">
    <source>
        <dbReference type="Proteomes" id="UP000224413"/>
    </source>
</evidence>
<dbReference type="EMBL" id="NUWJ01000016">
    <property type="protein sequence ID" value="PFK27802.1"/>
    <property type="molecule type" value="Genomic_DNA"/>
</dbReference>
<evidence type="ECO:0000313" key="1">
    <source>
        <dbReference type="EMBL" id="PFK27802.1"/>
    </source>
</evidence>